<name>A0A4U6X4E0_9PEZI</name>
<evidence type="ECO:0000256" key="4">
    <source>
        <dbReference type="ARBA" id="ARBA00023163"/>
    </source>
</evidence>
<gene>
    <name evidence="8" type="ORF">CTA1_1161</name>
</gene>
<proteinExistence type="predicted"/>
<dbReference type="GO" id="GO:0008270">
    <property type="term" value="F:zinc ion binding"/>
    <property type="evidence" value="ECO:0007669"/>
    <property type="project" value="InterPro"/>
</dbReference>
<dbReference type="EMBL" id="PJEX01000501">
    <property type="protein sequence ID" value="TKW49659.1"/>
    <property type="molecule type" value="Genomic_DNA"/>
</dbReference>
<keyword evidence="9" id="KW-1185">Reference proteome</keyword>
<dbReference type="Pfam" id="PF04082">
    <property type="entry name" value="Fungal_trans"/>
    <property type="match status" value="1"/>
</dbReference>
<reference evidence="8 9" key="1">
    <citation type="journal article" date="2019" name="PLoS ONE">
        <title>Comparative genome analysis indicates high evolutionary potential of pathogenicity genes in Colletotrichum tanaceti.</title>
        <authorList>
            <person name="Lelwala R.V."/>
            <person name="Korhonen P.K."/>
            <person name="Young N.D."/>
            <person name="Scott J.B."/>
            <person name="Ades P.A."/>
            <person name="Gasser R.B."/>
            <person name="Taylor P.W.J."/>
        </authorList>
    </citation>
    <scope>NUCLEOTIDE SEQUENCE [LARGE SCALE GENOMIC DNA]</scope>
    <source>
        <strain evidence="8">BRIP57314</strain>
    </source>
</reference>
<dbReference type="Proteomes" id="UP000310108">
    <property type="component" value="Unassembled WGS sequence"/>
</dbReference>
<feature type="domain" description="Xylanolytic transcriptional activator regulatory" evidence="7">
    <location>
        <begin position="347"/>
        <end position="427"/>
    </location>
</feature>
<keyword evidence="4" id="KW-0804">Transcription</keyword>
<keyword evidence="3" id="KW-0238">DNA-binding</keyword>
<dbReference type="OrthoDB" id="4116913at2759"/>
<comment type="subcellular location">
    <subcellularLocation>
        <location evidence="1">Nucleus</location>
    </subcellularLocation>
</comment>
<dbReference type="STRING" id="1306861.A0A4U6X4E0"/>
<feature type="region of interest" description="Disordered" evidence="6">
    <location>
        <begin position="94"/>
        <end position="150"/>
    </location>
</feature>
<accession>A0A4U6X4E0</accession>
<evidence type="ECO:0000313" key="8">
    <source>
        <dbReference type="EMBL" id="TKW49659.1"/>
    </source>
</evidence>
<feature type="region of interest" description="Disordered" evidence="6">
    <location>
        <begin position="37"/>
        <end position="80"/>
    </location>
</feature>
<evidence type="ECO:0000313" key="9">
    <source>
        <dbReference type="Proteomes" id="UP000310108"/>
    </source>
</evidence>
<evidence type="ECO:0000256" key="1">
    <source>
        <dbReference type="ARBA" id="ARBA00004123"/>
    </source>
</evidence>
<evidence type="ECO:0000256" key="5">
    <source>
        <dbReference type="ARBA" id="ARBA00023242"/>
    </source>
</evidence>
<keyword evidence="2" id="KW-0805">Transcription regulation</keyword>
<dbReference type="PANTHER" id="PTHR46910">
    <property type="entry name" value="TRANSCRIPTION FACTOR PDR1"/>
    <property type="match status" value="1"/>
</dbReference>
<dbReference type="PANTHER" id="PTHR46910:SF37">
    <property type="entry name" value="ZN(II)2CYS6 TRANSCRIPTION FACTOR (EUROFUNG)"/>
    <property type="match status" value="1"/>
</dbReference>
<organism evidence="8 9">
    <name type="scientific">Colletotrichum tanaceti</name>
    <dbReference type="NCBI Taxonomy" id="1306861"/>
    <lineage>
        <taxon>Eukaryota</taxon>
        <taxon>Fungi</taxon>
        <taxon>Dikarya</taxon>
        <taxon>Ascomycota</taxon>
        <taxon>Pezizomycotina</taxon>
        <taxon>Sordariomycetes</taxon>
        <taxon>Hypocreomycetidae</taxon>
        <taxon>Glomerellales</taxon>
        <taxon>Glomerellaceae</taxon>
        <taxon>Colletotrichum</taxon>
        <taxon>Colletotrichum destructivum species complex</taxon>
    </lineage>
</organism>
<dbReference type="CDD" id="cd12148">
    <property type="entry name" value="fungal_TF_MHR"/>
    <property type="match status" value="1"/>
</dbReference>
<dbReference type="InterPro" id="IPR007219">
    <property type="entry name" value="XnlR_reg_dom"/>
</dbReference>
<evidence type="ECO:0000256" key="2">
    <source>
        <dbReference type="ARBA" id="ARBA00023015"/>
    </source>
</evidence>
<dbReference type="GO" id="GO:0003700">
    <property type="term" value="F:DNA-binding transcription factor activity"/>
    <property type="evidence" value="ECO:0007669"/>
    <property type="project" value="InterPro"/>
</dbReference>
<evidence type="ECO:0000256" key="3">
    <source>
        <dbReference type="ARBA" id="ARBA00023125"/>
    </source>
</evidence>
<dbReference type="GO" id="GO:0003677">
    <property type="term" value="F:DNA binding"/>
    <property type="evidence" value="ECO:0007669"/>
    <property type="project" value="UniProtKB-KW"/>
</dbReference>
<sequence>MPPPMGYYRDMNQDDNDHLRRRLQVTNLISECRRSEPATYATAGRSSAPFPPKVLRATGVATTDPRVPSTETRRGGQNAQKCLNERIRQLEDALAQANARSAIPEESPGQPTPTVSISGPSTAAPIPPSPTTAASAPHAHTETEHPHPPLIVARTPGHAARCDIVPGPASRALQPGSHIGPNWFFRGIHAFSDEGRRWISSKTGQPLDWTKLRIFTATPSPPVPELCELPGKEACRELVALFLQSTFQLNFPVVDPVLIQETIHLAYGDVDDGIPAVVHRPALACVFAALSVIAFLPGRPFPVNAEFYASKSRFLLNQIPHDVSCTTLQTVVMLHVQCLLDGRWQEAESFLSTACRMVYTLRGHILEEQQSPGTSDPSSSNRETRHVRNLFWLCYLSDKDLSLRTGQPPLLADIYCDLTLPEDYLSSYTYLRVLEEHPRPGDSTHLAGLTPHLWGDAQLGCLKEKVYRLLYSVHATRDDDEDNRLLVHIRRLDDEIERWRLAVPLDFRPALSVSPETLIVTLTRETSGTGTPTPRRKRYFHLLLEYWYLMIFVHTTVRRYDAHTVVGDGGRDLHSVIHSSYDLSLEAGRSTLRCLRVFTKTLSDEHLWFLIFYATNAAISLFLNIVIHPGEVDGQLDLELLISAANTLRAMKPRGAVPDEGARIQQHSDFIMWLVWLGSCAITKEREGSRPS</sequence>
<dbReference type="AlphaFoldDB" id="A0A4U6X4E0"/>
<protein>
    <recommendedName>
        <fullName evidence="7">Xylanolytic transcriptional activator regulatory domain-containing protein</fullName>
    </recommendedName>
</protein>
<comment type="caution">
    <text evidence="8">The sequence shown here is derived from an EMBL/GenBank/DDBJ whole genome shotgun (WGS) entry which is preliminary data.</text>
</comment>
<dbReference type="InterPro" id="IPR050987">
    <property type="entry name" value="AtrR-like"/>
</dbReference>
<keyword evidence="5" id="KW-0539">Nucleus</keyword>
<evidence type="ECO:0000256" key="6">
    <source>
        <dbReference type="SAM" id="MobiDB-lite"/>
    </source>
</evidence>
<dbReference type="GO" id="GO:0006351">
    <property type="term" value="P:DNA-templated transcription"/>
    <property type="evidence" value="ECO:0007669"/>
    <property type="project" value="InterPro"/>
</dbReference>
<dbReference type="SMART" id="SM00906">
    <property type="entry name" value="Fungal_trans"/>
    <property type="match status" value="1"/>
</dbReference>
<dbReference type="GO" id="GO:0005634">
    <property type="term" value="C:nucleus"/>
    <property type="evidence" value="ECO:0007669"/>
    <property type="project" value="UniProtKB-SubCell"/>
</dbReference>
<evidence type="ECO:0000259" key="7">
    <source>
        <dbReference type="SMART" id="SM00906"/>
    </source>
</evidence>